<keyword evidence="5 7" id="KW-0326">Glycosidase</keyword>
<dbReference type="HOGENOM" id="CLU_050410_1_0_1"/>
<evidence type="ECO:0000256" key="8">
    <source>
        <dbReference type="RuleBase" id="RU004453"/>
    </source>
</evidence>
<comment type="similarity">
    <text evidence="8">Belongs to the glycosyl hydrolase 18 family.</text>
</comment>
<dbReference type="InterPro" id="IPR001579">
    <property type="entry name" value="Glyco_hydro_18_chit_AS"/>
</dbReference>
<evidence type="ECO:0000256" key="3">
    <source>
        <dbReference type="ARBA" id="ARBA00023024"/>
    </source>
</evidence>
<evidence type="ECO:0000313" key="11">
    <source>
        <dbReference type="EMBL" id="KIL56762.1"/>
    </source>
</evidence>
<gene>
    <name evidence="11" type="ORF">M378DRAFT_16788</name>
</gene>
<dbReference type="CDD" id="cd00598">
    <property type="entry name" value="GH18_chitinase-like"/>
    <property type="match status" value="1"/>
</dbReference>
<proteinExistence type="inferred from homology"/>
<evidence type="ECO:0000256" key="6">
    <source>
        <dbReference type="ARBA" id="ARBA00023326"/>
    </source>
</evidence>
<dbReference type="AlphaFoldDB" id="A0A0C2W6J1"/>
<evidence type="ECO:0000256" key="7">
    <source>
        <dbReference type="RuleBase" id="RU000489"/>
    </source>
</evidence>
<dbReference type="InterPro" id="IPR001223">
    <property type="entry name" value="Glyco_hydro18_cat"/>
</dbReference>
<keyword evidence="12" id="KW-1185">Reference proteome</keyword>
<evidence type="ECO:0000259" key="10">
    <source>
        <dbReference type="PROSITE" id="PS51910"/>
    </source>
</evidence>
<keyword evidence="4" id="KW-0119">Carbohydrate metabolism</keyword>
<dbReference type="PROSITE" id="PS01095">
    <property type="entry name" value="GH18_1"/>
    <property type="match status" value="1"/>
</dbReference>
<keyword evidence="3" id="KW-0146">Chitin degradation</keyword>
<feature type="domain" description="GH18" evidence="10">
    <location>
        <begin position="51"/>
        <end position="330"/>
    </location>
</feature>
<accession>A0A0C2W6J1</accession>
<sequence length="330" mass="36314">MFWSRWHIGFSLLLLLADSTFTIPVDNNATSLFDLESTHGSLARSAIPAPPHFVAYSDLWLGTPVPPPISSLKGFNVYNLAFLLLEGAWDNAQAWTSLTDTQRSSVKAQYAAAGIKIVISAFGSTDTPTTSGADPIATANTFADWVIRYQVDGIDVDYEDFGSFNKGDGSAETWLIRFTQQLRARLPVGQYILTHAPVAPWFEPNRWGGGGYLRVHNTVGNLIDWYNIQFYNQGPSEYIYCHSLLWGSSNVWPNTAVFQIAGNGVPLSKIVIGKPATTADADSGFMTVWKLAWCLGVAKNAGWNAGVMVWEYPHADANWIATVRSQSWPV</sequence>
<keyword evidence="9" id="KW-0732">Signal</keyword>
<evidence type="ECO:0000256" key="5">
    <source>
        <dbReference type="ARBA" id="ARBA00023295"/>
    </source>
</evidence>
<feature type="chain" id="PRO_5002169998" evidence="9">
    <location>
        <begin position="23"/>
        <end position="330"/>
    </location>
</feature>
<evidence type="ECO:0000256" key="2">
    <source>
        <dbReference type="ARBA" id="ARBA00022801"/>
    </source>
</evidence>
<dbReference type="GO" id="GO:0006032">
    <property type="term" value="P:chitin catabolic process"/>
    <property type="evidence" value="ECO:0007669"/>
    <property type="project" value="UniProtKB-KW"/>
</dbReference>
<evidence type="ECO:0000256" key="4">
    <source>
        <dbReference type="ARBA" id="ARBA00023277"/>
    </source>
</evidence>
<dbReference type="OrthoDB" id="3012298at2759"/>
<dbReference type="SUPFAM" id="SSF51445">
    <property type="entry name" value="(Trans)glycosidases"/>
    <property type="match status" value="1"/>
</dbReference>
<comment type="catalytic activity">
    <reaction evidence="1">
        <text>Random endo-hydrolysis of N-acetyl-beta-D-glucosaminide (1-&gt;4)-beta-linkages in chitin and chitodextrins.</text>
        <dbReference type="EC" id="3.2.1.14"/>
    </reaction>
</comment>
<evidence type="ECO:0000256" key="9">
    <source>
        <dbReference type="SAM" id="SignalP"/>
    </source>
</evidence>
<name>A0A0C2W6J1_AMAMK</name>
<organism evidence="11 12">
    <name type="scientific">Amanita muscaria (strain Koide BX008)</name>
    <dbReference type="NCBI Taxonomy" id="946122"/>
    <lineage>
        <taxon>Eukaryota</taxon>
        <taxon>Fungi</taxon>
        <taxon>Dikarya</taxon>
        <taxon>Basidiomycota</taxon>
        <taxon>Agaricomycotina</taxon>
        <taxon>Agaricomycetes</taxon>
        <taxon>Agaricomycetidae</taxon>
        <taxon>Agaricales</taxon>
        <taxon>Pluteineae</taxon>
        <taxon>Amanitaceae</taxon>
        <taxon>Amanita</taxon>
    </lineage>
</organism>
<dbReference type="Proteomes" id="UP000054549">
    <property type="component" value="Unassembled WGS sequence"/>
</dbReference>
<dbReference type="STRING" id="946122.A0A0C2W6J1"/>
<evidence type="ECO:0000256" key="1">
    <source>
        <dbReference type="ARBA" id="ARBA00000822"/>
    </source>
</evidence>
<keyword evidence="6" id="KW-0624">Polysaccharide degradation</keyword>
<dbReference type="InterPro" id="IPR017853">
    <property type="entry name" value="GH"/>
</dbReference>
<dbReference type="Pfam" id="PF00704">
    <property type="entry name" value="Glyco_hydro_18"/>
    <property type="match status" value="1"/>
</dbReference>
<dbReference type="Gene3D" id="3.20.20.80">
    <property type="entry name" value="Glycosidases"/>
    <property type="match status" value="1"/>
</dbReference>
<protein>
    <submittedName>
        <fullName evidence="11">Glycoside hydrolase family 18 protein</fullName>
    </submittedName>
</protein>
<evidence type="ECO:0000313" key="12">
    <source>
        <dbReference type="Proteomes" id="UP000054549"/>
    </source>
</evidence>
<dbReference type="InParanoid" id="A0A0C2W6J1"/>
<dbReference type="GO" id="GO:0008843">
    <property type="term" value="F:endochitinase activity"/>
    <property type="evidence" value="ECO:0007669"/>
    <property type="project" value="UniProtKB-EC"/>
</dbReference>
<dbReference type="GO" id="GO:0000272">
    <property type="term" value="P:polysaccharide catabolic process"/>
    <property type="evidence" value="ECO:0007669"/>
    <property type="project" value="UniProtKB-KW"/>
</dbReference>
<keyword evidence="2 7" id="KW-0378">Hydrolase</keyword>
<dbReference type="PROSITE" id="PS51910">
    <property type="entry name" value="GH18_2"/>
    <property type="match status" value="1"/>
</dbReference>
<dbReference type="EMBL" id="KN818401">
    <property type="protein sequence ID" value="KIL56762.1"/>
    <property type="molecule type" value="Genomic_DNA"/>
</dbReference>
<feature type="signal peptide" evidence="9">
    <location>
        <begin position="1"/>
        <end position="22"/>
    </location>
</feature>
<reference evidence="11 12" key="1">
    <citation type="submission" date="2014-04" db="EMBL/GenBank/DDBJ databases">
        <title>Evolutionary Origins and Diversification of the Mycorrhizal Mutualists.</title>
        <authorList>
            <consortium name="DOE Joint Genome Institute"/>
            <consortium name="Mycorrhizal Genomics Consortium"/>
            <person name="Kohler A."/>
            <person name="Kuo A."/>
            <person name="Nagy L.G."/>
            <person name="Floudas D."/>
            <person name="Copeland A."/>
            <person name="Barry K.W."/>
            <person name="Cichocki N."/>
            <person name="Veneault-Fourrey C."/>
            <person name="LaButti K."/>
            <person name="Lindquist E.A."/>
            <person name="Lipzen A."/>
            <person name="Lundell T."/>
            <person name="Morin E."/>
            <person name="Murat C."/>
            <person name="Riley R."/>
            <person name="Ohm R."/>
            <person name="Sun H."/>
            <person name="Tunlid A."/>
            <person name="Henrissat B."/>
            <person name="Grigoriev I.V."/>
            <person name="Hibbett D.S."/>
            <person name="Martin F."/>
        </authorList>
    </citation>
    <scope>NUCLEOTIDE SEQUENCE [LARGE SCALE GENOMIC DNA]</scope>
    <source>
        <strain evidence="11 12">Koide BX008</strain>
    </source>
</reference>